<name>A0AB34IGP8_PRYPA</name>
<evidence type="ECO:0000313" key="1">
    <source>
        <dbReference type="EMBL" id="KAL1499324.1"/>
    </source>
</evidence>
<dbReference type="EMBL" id="JBGBPQ010000025">
    <property type="protein sequence ID" value="KAL1499324.1"/>
    <property type="molecule type" value="Genomic_DNA"/>
</dbReference>
<protein>
    <recommendedName>
        <fullName evidence="3">Protein xylosyltransferase</fullName>
    </recommendedName>
</protein>
<proteinExistence type="predicted"/>
<evidence type="ECO:0008006" key="3">
    <source>
        <dbReference type="Google" id="ProtNLM"/>
    </source>
</evidence>
<dbReference type="AlphaFoldDB" id="A0AB34IGP8"/>
<sequence>MSALATGPAAAPELCGNATTPDRPPCRPYAARVITFANTAFLHVLANFIAHMHHHVREAPLFEVHAMDDATFVVCTRMLHTGLRADRCVRPACCNWTHGFPEKYVRYFVSKLLRNATERPGADSLRLYSPLEVCRRWNCSGLTDTSGADDSFIEAAAAAARANAGVMSALLEELRQAGRFEALRELDFRLARFQQFEAITMYKIIAAYRLLRQDPTTPVLVLDATSLVSTRECFDELLRYPEDMIVSSEPKRGCPVAASFKLGAVGNTGAMFLRSSSLAFLRAMLVNQRGRYQNSCFEQEAFNRELLAGNFVWTRFPLTGKLPRRCGQHPTACYDTLRVRFLNYSHWPRNFVRKRKASVADDIWFAESPDKACLFHPYIRDKKAHAATYASHGRWYL</sequence>
<gene>
    <name evidence="1" type="ORF">AB1Y20_011532</name>
</gene>
<accession>A0AB34IGP8</accession>
<comment type="caution">
    <text evidence="1">The sequence shown here is derived from an EMBL/GenBank/DDBJ whole genome shotgun (WGS) entry which is preliminary data.</text>
</comment>
<reference evidence="1 2" key="1">
    <citation type="journal article" date="2024" name="Science">
        <title>Giant polyketide synthase enzymes in the biosynthesis of giant marine polyether toxins.</title>
        <authorList>
            <person name="Fallon T.R."/>
            <person name="Shende V.V."/>
            <person name="Wierzbicki I.H."/>
            <person name="Pendleton A.L."/>
            <person name="Watervoot N.F."/>
            <person name="Auber R.P."/>
            <person name="Gonzalez D.J."/>
            <person name="Wisecaver J.H."/>
            <person name="Moore B.S."/>
        </authorList>
    </citation>
    <scope>NUCLEOTIDE SEQUENCE [LARGE SCALE GENOMIC DNA]</scope>
    <source>
        <strain evidence="1 2">12B1</strain>
    </source>
</reference>
<dbReference type="Proteomes" id="UP001515480">
    <property type="component" value="Unassembled WGS sequence"/>
</dbReference>
<evidence type="ECO:0000313" key="2">
    <source>
        <dbReference type="Proteomes" id="UP001515480"/>
    </source>
</evidence>
<keyword evidence="2" id="KW-1185">Reference proteome</keyword>
<organism evidence="1 2">
    <name type="scientific">Prymnesium parvum</name>
    <name type="common">Toxic golden alga</name>
    <dbReference type="NCBI Taxonomy" id="97485"/>
    <lineage>
        <taxon>Eukaryota</taxon>
        <taxon>Haptista</taxon>
        <taxon>Haptophyta</taxon>
        <taxon>Prymnesiophyceae</taxon>
        <taxon>Prymnesiales</taxon>
        <taxon>Prymnesiaceae</taxon>
        <taxon>Prymnesium</taxon>
    </lineage>
</organism>